<dbReference type="SUPFAM" id="SSF49695">
    <property type="entry name" value="gamma-Crystallin-like"/>
    <property type="match status" value="1"/>
</dbReference>
<evidence type="ECO:0000256" key="3">
    <source>
        <dbReference type="ARBA" id="ARBA00022613"/>
    </source>
</evidence>
<dbReference type="SMART" id="SM00247">
    <property type="entry name" value="XTALbg"/>
    <property type="match status" value="2"/>
</dbReference>
<dbReference type="InterPro" id="IPR011024">
    <property type="entry name" value="G_crystallin-like"/>
</dbReference>
<gene>
    <name evidence="7" type="primary">LOC114425986</name>
</gene>
<comment type="similarity">
    <text evidence="2">Belongs to the beta/gamma-crystallin family.</text>
</comment>
<evidence type="ECO:0000256" key="1">
    <source>
        <dbReference type="ARBA" id="ARBA00003689"/>
    </source>
</evidence>
<evidence type="ECO:0000256" key="2">
    <source>
        <dbReference type="ARBA" id="ARBA00009646"/>
    </source>
</evidence>
<evidence type="ECO:0000313" key="7">
    <source>
        <dbReference type="RefSeq" id="XP_028248838.1"/>
    </source>
</evidence>
<dbReference type="AlphaFoldDB" id="A0A6P7H367"/>
<feature type="domain" description="Beta/gamma crystallin 'Greek key'" evidence="5">
    <location>
        <begin position="2"/>
        <end position="40"/>
    </location>
</feature>
<dbReference type="GeneID" id="114425986"/>
<dbReference type="PROSITE" id="PS50915">
    <property type="entry name" value="CRYSTALLIN_BETA_GAMMA"/>
    <property type="match status" value="3"/>
</dbReference>
<reference evidence="7" key="1">
    <citation type="submission" date="2025-08" db="UniProtKB">
        <authorList>
            <consortium name="RefSeq"/>
        </authorList>
    </citation>
    <scope>IDENTIFICATION</scope>
</reference>
<dbReference type="InterPro" id="IPR050252">
    <property type="entry name" value="Beta/Gamma-Crystallin"/>
</dbReference>
<dbReference type="Pfam" id="PF00030">
    <property type="entry name" value="Crystall"/>
    <property type="match status" value="2"/>
</dbReference>
<dbReference type="PANTHER" id="PTHR11818">
    <property type="entry name" value="BETA/GAMMA CRYSTALLIN"/>
    <property type="match status" value="1"/>
</dbReference>
<name>A0A6P7H367_9TELE</name>
<dbReference type="Proteomes" id="UP000515145">
    <property type="component" value="Chromosome 21"/>
</dbReference>
<accession>A0A6P7H367</accession>
<keyword evidence="4" id="KW-0677">Repeat</keyword>
<dbReference type="Gene3D" id="2.60.20.10">
    <property type="entry name" value="Crystallins"/>
    <property type="match status" value="2"/>
</dbReference>
<keyword evidence="3" id="KW-0273">Eye lens protein</keyword>
<dbReference type="PANTHER" id="PTHR11818:SF129">
    <property type="entry name" value="CRYSTALLIN, GAMMA M6-RELATED"/>
    <property type="match status" value="1"/>
</dbReference>
<evidence type="ECO:0000259" key="5">
    <source>
        <dbReference type="PROSITE" id="PS50915"/>
    </source>
</evidence>
<feature type="domain" description="Beta/gamma crystallin 'Greek key'" evidence="5">
    <location>
        <begin position="129"/>
        <end position="171"/>
    </location>
</feature>
<protein>
    <submittedName>
        <fullName evidence="7">Gamma-crystallin S-1-like isoform X3</fullName>
    </submittedName>
</protein>
<sequence length="174" mass="20654">MGKIIFYEDTNFQGRSHECSSDCADLHNYFNRCNSIRVENGCFMVYERPNYLGNQYYLRRGEYSDNQREIGLSDCVRSCRMIPQVGSYRMRLYERYDLSGKMHELVDDCPNLQEHLSMSELNSCKVMDGHWLMYDQPNYKGKMYYLRPGEYHRYSDWGGVSPRIGSIRRIPDLS</sequence>
<feature type="domain" description="Beta/gamma crystallin 'Greek key'" evidence="5">
    <location>
        <begin position="41"/>
        <end position="83"/>
    </location>
</feature>
<keyword evidence="6" id="KW-1185">Reference proteome</keyword>
<dbReference type="FunFam" id="2.60.20.10:FF:000001">
    <property type="entry name" value="Crystallin gamma S"/>
    <property type="match status" value="1"/>
</dbReference>
<evidence type="ECO:0000256" key="4">
    <source>
        <dbReference type="ARBA" id="ARBA00022737"/>
    </source>
</evidence>
<dbReference type="GO" id="GO:0005212">
    <property type="term" value="F:structural constituent of eye lens"/>
    <property type="evidence" value="ECO:0007669"/>
    <property type="project" value="UniProtKB-KW"/>
</dbReference>
<dbReference type="GO" id="GO:0002088">
    <property type="term" value="P:lens development in camera-type eye"/>
    <property type="evidence" value="ECO:0007669"/>
    <property type="project" value="TreeGrafter"/>
</dbReference>
<dbReference type="RefSeq" id="XP_028248838.1">
    <property type="nucleotide sequence ID" value="XM_028393037.1"/>
</dbReference>
<organism evidence="6 7">
    <name type="scientific">Parambassis ranga</name>
    <name type="common">Indian glassy fish</name>
    <dbReference type="NCBI Taxonomy" id="210632"/>
    <lineage>
        <taxon>Eukaryota</taxon>
        <taxon>Metazoa</taxon>
        <taxon>Chordata</taxon>
        <taxon>Craniata</taxon>
        <taxon>Vertebrata</taxon>
        <taxon>Euteleostomi</taxon>
        <taxon>Actinopterygii</taxon>
        <taxon>Neopterygii</taxon>
        <taxon>Teleostei</taxon>
        <taxon>Neoteleostei</taxon>
        <taxon>Acanthomorphata</taxon>
        <taxon>Ovalentaria</taxon>
        <taxon>Ambassidae</taxon>
        <taxon>Parambassis</taxon>
    </lineage>
</organism>
<dbReference type="FunFam" id="2.60.20.10:FF:000003">
    <property type="entry name" value="Crystallin gamma S"/>
    <property type="match status" value="1"/>
</dbReference>
<dbReference type="InterPro" id="IPR001064">
    <property type="entry name" value="Beta/gamma_crystallin"/>
</dbReference>
<dbReference type="PRINTS" id="PR01367">
    <property type="entry name" value="BGCRYSTALLIN"/>
</dbReference>
<comment type="function">
    <text evidence="1">Crystallins are the dominant structural components of the vertebrate eye lens.</text>
</comment>
<proteinExistence type="inferred from homology"/>
<dbReference type="GO" id="GO:0007601">
    <property type="term" value="P:visual perception"/>
    <property type="evidence" value="ECO:0007669"/>
    <property type="project" value="TreeGrafter"/>
</dbReference>
<evidence type="ECO:0000313" key="6">
    <source>
        <dbReference type="Proteomes" id="UP000515145"/>
    </source>
</evidence>